<dbReference type="GeneID" id="90591411"/>
<keyword evidence="5" id="KW-1185">Reference proteome</keyword>
<evidence type="ECO:0000256" key="1">
    <source>
        <dbReference type="SAM" id="Phobius"/>
    </source>
</evidence>
<gene>
    <name evidence="3" type="ORF">SAMN05192540_2036</name>
    <name evidence="2" type="ORF">SAMN05192545_2518</name>
</gene>
<keyword evidence="1" id="KW-0812">Transmembrane</keyword>
<dbReference type="Proteomes" id="UP000183038">
    <property type="component" value="Unassembled WGS sequence"/>
</dbReference>
<dbReference type="Proteomes" id="UP000199574">
    <property type="component" value="Chromosome I"/>
</dbReference>
<proteinExistence type="predicted"/>
<protein>
    <submittedName>
        <fullName evidence="3">Uncharacterized protein</fullName>
    </submittedName>
</protein>
<sequence length="319" mass="38328">MKLHRLFKFIEILLNFMNKLHSKPKKLILFYQKNEDKFTIISLFIYFLLIGTWSFYQATNQNFIFFKITFYLIAIMAYYYSFLSLGNIVITYNLDYDFKLKLYNYQFQNDKIIEIEIPSPLLNKLRKRKRIEDDSFGEKKIKRKVENVIFNFSNTISNHNLNEYNITNILIKDSFNTVVSDMKKDKKHENSSTNKKHNEDIDIQCNSEINYKNRPLKTPGPGGDYYKYFALKYCLIQQFYPKERINTRKYKSQEDFLDKIAKLENIISGSLKNWYPVIMKEDFEMILKTYSRLIILLHQNNELKMYPLADNCAKKLLSK</sequence>
<keyword evidence="1" id="KW-0472">Membrane</keyword>
<reference evidence="3 4" key="1">
    <citation type="submission" date="2016-10" db="EMBL/GenBank/DDBJ databases">
        <authorList>
            <person name="de Groot N.N."/>
        </authorList>
    </citation>
    <scope>NUCLEOTIDE SEQUENCE [LARGE SCALE GENOMIC DNA]</scope>
    <source>
        <strain evidence="3 4">MAR_2009_71</strain>
    </source>
</reference>
<feature type="transmembrane region" description="Helical" evidence="1">
    <location>
        <begin position="38"/>
        <end position="56"/>
    </location>
</feature>
<dbReference type="EMBL" id="FNTB01000001">
    <property type="protein sequence ID" value="SEB97730.1"/>
    <property type="molecule type" value="Genomic_DNA"/>
</dbReference>
<evidence type="ECO:0000313" key="2">
    <source>
        <dbReference type="EMBL" id="SDS99139.1"/>
    </source>
</evidence>
<evidence type="ECO:0000313" key="4">
    <source>
        <dbReference type="Proteomes" id="UP000183038"/>
    </source>
</evidence>
<dbReference type="EMBL" id="LT629754">
    <property type="protein sequence ID" value="SDS99139.1"/>
    <property type="molecule type" value="Genomic_DNA"/>
</dbReference>
<evidence type="ECO:0000313" key="5">
    <source>
        <dbReference type="Proteomes" id="UP000199574"/>
    </source>
</evidence>
<organism evidence="3 4">
    <name type="scientific">Maribacter dokdonensis</name>
    <dbReference type="NCBI Taxonomy" id="320912"/>
    <lineage>
        <taxon>Bacteria</taxon>
        <taxon>Pseudomonadati</taxon>
        <taxon>Bacteroidota</taxon>
        <taxon>Flavobacteriia</taxon>
        <taxon>Flavobacteriales</taxon>
        <taxon>Flavobacteriaceae</taxon>
        <taxon>Maribacter</taxon>
    </lineage>
</organism>
<accession>A0A1H4NR77</accession>
<reference evidence="2 5" key="2">
    <citation type="submission" date="2016-10" db="EMBL/GenBank/DDBJ databases">
        <authorList>
            <person name="Varghese N."/>
            <person name="Submissions S."/>
        </authorList>
    </citation>
    <scope>NUCLEOTIDE SEQUENCE [LARGE SCALE GENOMIC DNA]</scope>
    <source>
        <strain evidence="2 5">MAR_2009_60</strain>
    </source>
</reference>
<dbReference type="AlphaFoldDB" id="A0A1H4NR77"/>
<dbReference type="RefSeq" id="WP_074672423.1">
    <property type="nucleotide sequence ID" value="NZ_FNTB01000001.1"/>
</dbReference>
<keyword evidence="1" id="KW-1133">Transmembrane helix</keyword>
<feature type="transmembrane region" description="Helical" evidence="1">
    <location>
        <begin position="68"/>
        <end position="92"/>
    </location>
</feature>
<evidence type="ECO:0000313" key="3">
    <source>
        <dbReference type="EMBL" id="SEB97730.1"/>
    </source>
</evidence>
<name>A0A1H4NR77_9FLAO</name>